<dbReference type="Pfam" id="PF01497">
    <property type="entry name" value="Peripla_BP_2"/>
    <property type="match status" value="1"/>
</dbReference>
<keyword evidence="5 6" id="KW-0732">Signal</keyword>
<dbReference type="Proteomes" id="UP001645038">
    <property type="component" value="Unassembled WGS sequence"/>
</dbReference>
<feature type="signal peptide" evidence="6">
    <location>
        <begin position="1"/>
        <end position="32"/>
    </location>
</feature>
<dbReference type="EMBL" id="RRZB01000058">
    <property type="protein sequence ID" value="MBE0465054.1"/>
    <property type="molecule type" value="Genomic_DNA"/>
</dbReference>
<evidence type="ECO:0000256" key="3">
    <source>
        <dbReference type="ARBA" id="ARBA00022448"/>
    </source>
</evidence>
<comment type="caution">
    <text evidence="8">The sequence shown here is derived from an EMBL/GenBank/DDBJ whole genome shotgun (WGS) entry which is preliminary data.</text>
</comment>
<name>A0ABR9G2D1_9GAMM</name>
<dbReference type="InterPro" id="IPR051313">
    <property type="entry name" value="Bact_iron-sidero_bind"/>
</dbReference>
<dbReference type="InterPro" id="IPR002491">
    <property type="entry name" value="ABC_transptr_periplasmic_BD"/>
</dbReference>
<keyword evidence="9" id="KW-1185">Reference proteome</keyword>
<accession>A0ABR9G2D1</accession>
<evidence type="ECO:0000256" key="5">
    <source>
        <dbReference type="ARBA" id="ARBA00022729"/>
    </source>
</evidence>
<evidence type="ECO:0000256" key="2">
    <source>
        <dbReference type="ARBA" id="ARBA00008814"/>
    </source>
</evidence>
<evidence type="ECO:0000259" key="7">
    <source>
        <dbReference type="PROSITE" id="PS50983"/>
    </source>
</evidence>
<evidence type="ECO:0000256" key="6">
    <source>
        <dbReference type="SAM" id="SignalP"/>
    </source>
</evidence>
<keyword evidence="4" id="KW-0408">Iron</keyword>
<dbReference type="SUPFAM" id="SSF53807">
    <property type="entry name" value="Helical backbone' metal receptor"/>
    <property type="match status" value="1"/>
</dbReference>
<keyword evidence="3" id="KW-0813">Transport</keyword>
<dbReference type="RefSeq" id="WP_192539497.1">
    <property type="nucleotide sequence ID" value="NZ_RRZB01000058.1"/>
</dbReference>
<comment type="similarity">
    <text evidence="2">Belongs to the bacterial solute-binding protein 8 family.</text>
</comment>
<evidence type="ECO:0000313" key="8">
    <source>
        <dbReference type="EMBL" id="MBE0465054.1"/>
    </source>
</evidence>
<dbReference type="PRINTS" id="PR01715">
    <property type="entry name" value="FERRIBNDNGPP"/>
</dbReference>
<reference evidence="8 9" key="1">
    <citation type="submission" date="2020-07" db="EMBL/GenBank/DDBJ databases">
        <title>Halophilic bacteria isolated from french cheeses.</title>
        <authorList>
            <person name="Kothe C.I."/>
            <person name="Farah-Kraiem B."/>
            <person name="Renault P."/>
            <person name="Dridi B."/>
        </authorList>
    </citation>
    <scope>NUCLEOTIDE SEQUENCE [LARGE SCALE GENOMIC DNA]</scope>
    <source>
        <strain evidence="8 9">FME20</strain>
    </source>
</reference>
<dbReference type="PROSITE" id="PS50983">
    <property type="entry name" value="FE_B12_PBP"/>
    <property type="match status" value="1"/>
</dbReference>
<gene>
    <name evidence="8" type="ORF">EI547_16590</name>
</gene>
<dbReference type="PANTHER" id="PTHR30532:SF1">
    <property type="entry name" value="IRON(3+)-HYDROXAMATE-BINDING PROTEIN FHUD"/>
    <property type="match status" value="1"/>
</dbReference>
<protein>
    <submittedName>
        <fullName evidence="8">ABC transporter substrate-binding protein</fullName>
    </submittedName>
</protein>
<keyword evidence="4" id="KW-0406">Ion transport</keyword>
<dbReference type="PANTHER" id="PTHR30532">
    <property type="entry name" value="IRON III DICITRATE-BINDING PERIPLASMIC PROTEIN"/>
    <property type="match status" value="1"/>
</dbReference>
<proteinExistence type="inferred from homology"/>
<evidence type="ECO:0000256" key="1">
    <source>
        <dbReference type="ARBA" id="ARBA00004196"/>
    </source>
</evidence>
<sequence length="299" mass="33278">MSNFFAIIRHSFSYLIATSLIFSSFISSSLYAASSPTTAITALDLPIAETLIELGVSPVIISQRQSFNFWTGGTYELSKIIEAGSPLPNIELLQQIRPTRTLLAPWQSNLEPRLASVSPVTIVDSYPYSGDGNLWERLLIFTYRLGQLVGQQGEVNHLINQTDTHLDSLKELLRNDGTPLLFVQLWGERHVRVFGENSLPQAVSQRLGIDNAWHETTNQWGYSLVGIEALLGIDARLVIISSRHPTDFEGQLTQNSMWQHLPSVRRGDFIVLPGTFWFAGGLPSAQRFADALVEAIDEP</sequence>
<feature type="domain" description="Fe/B12 periplasmic-binding" evidence="7">
    <location>
        <begin position="39"/>
        <end position="299"/>
    </location>
</feature>
<feature type="chain" id="PRO_5047131058" evidence="6">
    <location>
        <begin position="33"/>
        <end position="299"/>
    </location>
</feature>
<evidence type="ECO:0000313" key="9">
    <source>
        <dbReference type="Proteomes" id="UP001645038"/>
    </source>
</evidence>
<organism evidence="8 9">
    <name type="scientific">Halomonas colorata</name>
    <dbReference type="NCBI Taxonomy" id="2742615"/>
    <lineage>
        <taxon>Bacteria</taxon>
        <taxon>Pseudomonadati</taxon>
        <taxon>Pseudomonadota</taxon>
        <taxon>Gammaproteobacteria</taxon>
        <taxon>Oceanospirillales</taxon>
        <taxon>Halomonadaceae</taxon>
        <taxon>Halomonas</taxon>
    </lineage>
</organism>
<comment type="subcellular location">
    <subcellularLocation>
        <location evidence="1">Cell envelope</location>
    </subcellularLocation>
</comment>
<keyword evidence="4" id="KW-0410">Iron transport</keyword>
<evidence type="ECO:0000256" key="4">
    <source>
        <dbReference type="ARBA" id="ARBA00022496"/>
    </source>
</evidence>
<dbReference type="Gene3D" id="3.40.50.1980">
    <property type="entry name" value="Nitrogenase molybdenum iron protein domain"/>
    <property type="match status" value="2"/>
</dbReference>